<name>A0AAD7U9W6_9STRA</name>
<accession>A0AAD7U9W6</accession>
<dbReference type="EMBL" id="JAQMWT010000480">
    <property type="protein sequence ID" value="KAJ8600708.1"/>
    <property type="molecule type" value="Genomic_DNA"/>
</dbReference>
<comment type="caution">
    <text evidence="1">The sequence shown here is derived from an EMBL/GenBank/DDBJ whole genome shotgun (WGS) entry which is preliminary data.</text>
</comment>
<evidence type="ECO:0000313" key="1">
    <source>
        <dbReference type="EMBL" id="KAJ8600708.1"/>
    </source>
</evidence>
<keyword evidence="2" id="KW-1185">Reference proteome</keyword>
<dbReference type="Proteomes" id="UP001230188">
    <property type="component" value="Unassembled WGS sequence"/>
</dbReference>
<dbReference type="AlphaFoldDB" id="A0AAD7U9W6"/>
<evidence type="ECO:0000313" key="2">
    <source>
        <dbReference type="Proteomes" id="UP001230188"/>
    </source>
</evidence>
<proteinExistence type="predicted"/>
<protein>
    <submittedName>
        <fullName evidence="1">Uncharacterized protein</fullName>
    </submittedName>
</protein>
<gene>
    <name evidence="1" type="ORF">CTAYLR_003917</name>
</gene>
<reference evidence="1" key="1">
    <citation type="submission" date="2023-01" db="EMBL/GenBank/DDBJ databases">
        <title>Metagenome sequencing of chrysophaentin producing Chrysophaeum taylorii.</title>
        <authorList>
            <person name="Davison J."/>
            <person name="Bewley C."/>
        </authorList>
    </citation>
    <scope>NUCLEOTIDE SEQUENCE</scope>
    <source>
        <strain evidence="1">NIES-1699</strain>
    </source>
</reference>
<organism evidence="1 2">
    <name type="scientific">Chrysophaeum taylorii</name>
    <dbReference type="NCBI Taxonomy" id="2483200"/>
    <lineage>
        <taxon>Eukaryota</taxon>
        <taxon>Sar</taxon>
        <taxon>Stramenopiles</taxon>
        <taxon>Ochrophyta</taxon>
        <taxon>Pelagophyceae</taxon>
        <taxon>Pelagomonadales</taxon>
        <taxon>Pelagomonadaceae</taxon>
        <taxon>Chrysophaeum</taxon>
    </lineage>
</organism>
<sequence>MMRQAEAAGLFDALEGDVRHKPPTVEELRGLFDDDVVIGVWRRTPYTLGEFPTCLVGVALGEACAVGWHGLAVRLECREPGCRSHALRSDLSLGDGTGATWIIESSSPAPTHPFRGDVRDFPVKIRHARDGRLLCSRPKDGRLALVRPDDCDLRDTASHNFVYNVAWECSPLGAYDNDHASLAFLNDYLDDDRREAEL</sequence>